<reference evidence="9 12" key="3">
    <citation type="submission" date="2016-08" db="EMBL/GenBank/DDBJ databases">
        <authorList>
            <consortium name="Pathogen Informatics"/>
        </authorList>
    </citation>
    <scope>NUCLEOTIDE SEQUENCE [LARGE SCALE GENOMIC DNA]</scope>
    <source>
        <strain evidence="9 12">AJ</strain>
        <strain evidence="10">AS</strain>
    </source>
</reference>
<evidence type="ECO:0000256" key="4">
    <source>
        <dbReference type="ARBA" id="ARBA00022832"/>
    </source>
</evidence>
<sequence>MFTSTGKLLYSVEYSPSKSKDSTGVFRNPKFKDKLVDNFDEVPLTSVWDGFNKSAEKYKNKQCFGTRVRKDGKLGEYQWKTFQEVRELIILVGSGLINKNVCPVIDCEDPTVPKGRFLGLYLPNCEEWNICDFSCNAFNIITVPLYDSLGIESSKFILDQTMMQTITCNKPCALKLLKSLGSFEQMFIKTLILVEKEIDPEIKKLSSQLNIKIVTWDDLIESGKKKRLEPKPGKLNDICSICYTSGTTGYPKGVIMTNHNFVAQMASSCYGPIKLPNLIIDEKDTHLSYLPLAHIYERIMLSIFIYLGIRIGYYSGNILALTDDIQALKPTLFLSVPRLYNRIHEKICNSLKKKPSLLQSLFNKGLDQKIKKLNSTGNPSSFFWDTLLFNKAKKILGGNVRGMLNGSAPLGVEVAKRLKCIFSVPLMEGFGMTEGLGCLFITNTYDKDVGHIGGPLPATEFRLVSVPEMNYLVTDNPPRGELLLRGPTICSLGYFKLEKETSELIDEEGWMRTGDIACFSSNNSLTIIDRKKNIFKLSQGEYVAVEKIESVYKQSLFIGQIFVFGYSHESFLVCIVFPSFDTMEIWAKENKINKPNDEIIKLEKFKNDVIQDLVKIGKNNGLNGYEQIKDIHFIMDGFTIENDLMTPTGKIKRHAVQIKFKQDIDKMYERVKKAQLNNKETNAK</sequence>
<evidence type="ECO:0000313" key="11">
    <source>
        <dbReference type="Proteomes" id="UP000071118"/>
    </source>
</evidence>
<evidence type="ECO:0000256" key="2">
    <source>
        <dbReference type="ARBA" id="ARBA00022598"/>
    </source>
</evidence>
<dbReference type="KEGG" id="pcb:PCHAS_1240300"/>
<evidence type="ECO:0000259" key="8">
    <source>
        <dbReference type="Pfam" id="PF00501"/>
    </source>
</evidence>
<name>A0A077TMW7_PLACU</name>
<keyword evidence="2 7" id="KW-0436">Ligase</keyword>
<evidence type="ECO:0000256" key="7">
    <source>
        <dbReference type="RuleBase" id="RU369030"/>
    </source>
</evidence>
<dbReference type="Proteomes" id="UP000507163">
    <property type="component" value="Chromosome 12"/>
</dbReference>
<dbReference type="Gene3D" id="3.40.50.12780">
    <property type="entry name" value="N-terminal domain of ligase-like"/>
    <property type="match status" value="1"/>
</dbReference>
<dbReference type="Pfam" id="PF00501">
    <property type="entry name" value="AMP-binding"/>
    <property type="match status" value="1"/>
</dbReference>
<keyword evidence="11" id="KW-1185">Reference proteome</keyword>
<dbReference type="OrthoDB" id="1700726at2759"/>
<dbReference type="GO" id="GO:0005524">
    <property type="term" value="F:ATP binding"/>
    <property type="evidence" value="ECO:0007669"/>
    <property type="project" value="UniProtKB-KW"/>
</dbReference>
<evidence type="ECO:0000256" key="5">
    <source>
        <dbReference type="ARBA" id="ARBA00022840"/>
    </source>
</evidence>
<dbReference type="GeneID" id="3497447"/>
<keyword evidence="3 7" id="KW-0547">Nucleotide-binding</keyword>
<dbReference type="GO" id="GO:0016020">
    <property type="term" value="C:membrane"/>
    <property type="evidence" value="ECO:0007669"/>
    <property type="project" value="TreeGrafter"/>
</dbReference>
<dbReference type="InterPro" id="IPR000873">
    <property type="entry name" value="AMP-dep_synth/lig_dom"/>
</dbReference>
<keyword evidence="7" id="KW-0443">Lipid metabolism</keyword>
<evidence type="ECO:0000313" key="9">
    <source>
        <dbReference type="EMBL" id="SCM25419.1"/>
    </source>
</evidence>
<dbReference type="PROSITE" id="PS00455">
    <property type="entry name" value="AMP_BINDING"/>
    <property type="match status" value="1"/>
</dbReference>
<dbReference type="PANTHER" id="PTHR43272">
    <property type="entry name" value="LONG-CHAIN-FATTY-ACID--COA LIGASE"/>
    <property type="match status" value="1"/>
</dbReference>
<dbReference type="AlphaFoldDB" id="A0A077TMW7"/>
<dbReference type="InterPro" id="IPR045311">
    <property type="entry name" value="LC-FACS_euk"/>
</dbReference>
<dbReference type="EMBL" id="LT608178">
    <property type="protein sequence ID" value="SCM25419.1"/>
    <property type="molecule type" value="Genomic_DNA"/>
</dbReference>
<dbReference type="GO" id="GO:0005783">
    <property type="term" value="C:endoplasmic reticulum"/>
    <property type="evidence" value="ECO:0007669"/>
    <property type="project" value="TreeGrafter"/>
</dbReference>
<comment type="function">
    <text evidence="7">Catalyzes the conversion of long-chain fatty acids to their active form acyl-CoAs for both synthesis of cellular lipids, and degradation via beta-oxidation.</text>
</comment>
<dbReference type="InterPro" id="IPR020845">
    <property type="entry name" value="AMP-binding_CS"/>
</dbReference>
<evidence type="ECO:0000256" key="1">
    <source>
        <dbReference type="ARBA" id="ARBA00006432"/>
    </source>
</evidence>
<organism evidence="9 12">
    <name type="scientific">Plasmodium chabaudi chabaudi</name>
    <dbReference type="NCBI Taxonomy" id="31271"/>
    <lineage>
        <taxon>Eukaryota</taxon>
        <taxon>Sar</taxon>
        <taxon>Alveolata</taxon>
        <taxon>Apicomplexa</taxon>
        <taxon>Aconoidasida</taxon>
        <taxon>Haemosporida</taxon>
        <taxon>Plasmodiidae</taxon>
        <taxon>Plasmodium</taxon>
        <taxon>Plasmodium (Vinckeia)</taxon>
    </lineage>
</organism>
<dbReference type="InterPro" id="IPR042099">
    <property type="entry name" value="ANL_N_sf"/>
</dbReference>
<accession>A0A077TMW7</accession>
<dbReference type="EMBL" id="LK022889">
    <property type="protein sequence ID" value="VTZ69874.1"/>
    <property type="molecule type" value="Genomic_DNA"/>
</dbReference>
<dbReference type="RefSeq" id="XP_016654359.1">
    <property type="nucleotide sequence ID" value="XM_016799008.1"/>
</dbReference>
<evidence type="ECO:0000256" key="3">
    <source>
        <dbReference type="ARBA" id="ARBA00022741"/>
    </source>
</evidence>
<protein>
    <recommendedName>
        <fullName evidence="6 7">Long-chain-fatty-acid--CoA ligase</fullName>
        <ecNumber evidence="6 7">6.2.1.3</ecNumber>
    </recommendedName>
</protein>
<evidence type="ECO:0000313" key="10">
    <source>
        <dbReference type="EMBL" id="VTZ69874.1"/>
    </source>
</evidence>
<evidence type="ECO:0000256" key="6">
    <source>
        <dbReference type="ARBA" id="ARBA00026121"/>
    </source>
</evidence>
<proteinExistence type="inferred from homology"/>
<comment type="similarity">
    <text evidence="1 7">Belongs to the ATP-dependent AMP-binding enzyme family.</text>
</comment>
<keyword evidence="5 7" id="KW-0067">ATP-binding</keyword>
<dbReference type="CDD" id="cd05927">
    <property type="entry name" value="LC-FACS_euk"/>
    <property type="match status" value="1"/>
</dbReference>
<dbReference type="VEuPathDB" id="PlasmoDB:PCHAS_1240300"/>
<keyword evidence="4 7" id="KW-0276">Fatty acid metabolism</keyword>
<reference evidence="10 11" key="1">
    <citation type="journal article" date="2014" name="BMC Biol.">
        <title>A comprehensive evaluation of rodent malaria parasite genomes and gene expression.</title>
        <authorList>
            <person name="Otto T.D."/>
            <person name="Bohme U."/>
            <person name="Jackson A.P."/>
            <person name="Hunt M."/>
            <person name="Franke-Fayard B."/>
            <person name="Hoeijmakers W.A."/>
            <person name="Religa A.A."/>
            <person name="Robertson L."/>
            <person name="Sanders M."/>
            <person name="Ogun S.A."/>
            <person name="Cunningham D."/>
            <person name="Erhart A."/>
            <person name="Billker O."/>
            <person name="Khan S.M."/>
            <person name="Stunnenberg H.G."/>
            <person name="Langhorne J."/>
            <person name="Holder A.A."/>
            <person name="Waters A.P."/>
            <person name="Newbold C.I."/>
            <person name="Pain A."/>
            <person name="Berriman M."/>
            <person name="Janse C.J."/>
        </authorList>
    </citation>
    <scope>NUCLEOTIDE SEQUENCE [LARGE SCALE GENOMIC DNA]</scope>
    <source>
        <strain evidence="10 11">AS</strain>
    </source>
</reference>
<gene>
    <name evidence="9" type="ORF">PCHAJ_000345100</name>
    <name evidence="10" type="ORF">PCHAS_1240300</name>
</gene>
<dbReference type="PANTHER" id="PTHR43272:SF33">
    <property type="entry name" value="AMP-BINDING DOMAIN-CONTAINING PROTEIN-RELATED"/>
    <property type="match status" value="1"/>
</dbReference>
<reference evidence="10" key="2">
    <citation type="submission" date="2014-05" db="EMBL/GenBank/DDBJ databases">
        <authorList>
            <person name="Aslett M.A."/>
            <person name="De Silva N."/>
        </authorList>
    </citation>
    <scope>NUCLEOTIDE SEQUENCE</scope>
    <source>
        <strain evidence="10">AS</strain>
    </source>
</reference>
<dbReference type="Proteomes" id="UP000071118">
    <property type="component" value="Chromosome 12"/>
</dbReference>
<evidence type="ECO:0000313" key="12">
    <source>
        <dbReference type="Proteomes" id="UP000507163"/>
    </source>
</evidence>
<dbReference type="EC" id="6.2.1.3" evidence="6 7"/>
<feature type="domain" description="AMP-dependent synthetase/ligase" evidence="8">
    <location>
        <begin position="52"/>
        <end position="490"/>
    </location>
</feature>
<comment type="catalytic activity">
    <reaction evidence="7">
        <text>a long-chain fatty acid + ATP + CoA = a long-chain fatty acyl-CoA + AMP + diphosphate</text>
        <dbReference type="Rhea" id="RHEA:15421"/>
        <dbReference type="ChEBI" id="CHEBI:30616"/>
        <dbReference type="ChEBI" id="CHEBI:33019"/>
        <dbReference type="ChEBI" id="CHEBI:57287"/>
        <dbReference type="ChEBI" id="CHEBI:57560"/>
        <dbReference type="ChEBI" id="CHEBI:83139"/>
        <dbReference type="ChEBI" id="CHEBI:456215"/>
        <dbReference type="EC" id="6.2.1.3"/>
    </reaction>
</comment>
<dbReference type="GO" id="GO:0004467">
    <property type="term" value="F:long-chain fatty acid-CoA ligase activity"/>
    <property type="evidence" value="ECO:0007669"/>
    <property type="project" value="UniProtKB-EC"/>
</dbReference>
<dbReference type="SUPFAM" id="SSF56801">
    <property type="entry name" value="Acetyl-CoA synthetase-like"/>
    <property type="match status" value="1"/>
</dbReference>